<feature type="region of interest" description="Disordered" evidence="1">
    <location>
        <begin position="53"/>
        <end position="75"/>
    </location>
</feature>
<sequence length="399" mass="44967">MKKFLVIAGLLILTLFLSVQETFAHPGRTDSNGGHTCRTNCEKWGYKTGEYHKHNGGTKNTSSSTNTTAPKPSYTQVDVDKGKVAGEANGFDDGYSRAAKTTNTDSGNQGFKIGYAAGYEAGYNEGLKKIREEDRLDGSNLGKEEGKSTYRKKGENEVSYLDTKSEDWNDAYKEAFLKAFEREEKIHSSEIAGYDLGYSLGELIIPEHFSNDEELKKSFEKNFKKGLDKRTKEESEKNFNLGKENGYILNESTISSIDTRFEDSYKNGYEEGKLNRKEEVISEGYHSAFVNITFIEPTDSDHEEILEWYLDGYQSNDVAQQIKDTALENGRTNSKYFIPEQFEINADAIALYDELFEEGQEMRAAETKTKMMYAAGLGIPLGGVSLGVYFKKRRKKTND</sequence>
<evidence type="ECO:0000313" key="5">
    <source>
        <dbReference type="Proteomes" id="UP001589833"/>
    </source>
</evidence>
<feature type="signal peptide" evidence="3">
    <location>
        <begin position="1"/>
        <end position="24"/>
    </location>
</feature>
<accession>A0ABV6NJH1</accession>
<dbReference type="InterPro" id="IPR047773">
    <property type="entry name" value="YHYH_dom_bact"/>
</dbReference>
<organism evidence="4 5">
    <name type="scientific">Halalkalibacter alkalisediminis</name>
    <dbReference type="NCBI Taxonomy" id="935616"/>
    <lineage>
        <taxon>Bacteria</taxon>
        <taxon>Bacillati</taxon>
        <taxon>Bacillota</taxon>
        <taxon>Bacilli</taxon>
        <taxon>Bacillales</taxon>
        <taxon>Bacillaceae</taxon>
        <taxon>Halalkalibacter</taxon>
    </lineage>
</organism>
<protein>
    <submittedName>
        <fullName evidence="4">YHYH domain-containing protein</fullName>
    </submittedName>
</protein>
<gene>
    <name evidence="4" type="ORF">ACFFH4_18395</name>
</gene>
<keyword evidence="2" id="KW-0812">Transmembrane</keyword>
<dbReference type="RefSeq" id="WP_273848017.1">
    <property type="nucleotide sequence ID" value="NZ_JAQQWT010000045.1"/>
</dbReference>
<dbReference type="EMBL" id="JBHLTR010000049">
    <property type="protein sequence ID" value="MFC0560924.1"/>
    <property type="molecule type" value="Genomic_DNA"/>
</dbReference>
<dbReference type="NCBIfam" id="NF033223">
    <property type="entry name" value="YHYH_alt"/>
    <property type="match status" value="1"/>
</dbReference>
<keyword evidence="2" id="KW-0472">Membrane</keyword>
<reference evidence="4 5" key="1">
    <citation type="submission" date="2024-09" db="EMBL/GenBank/DDBJ databases">
        <authorList>
            <person name="Sun Q."/>
            <person name="Mori K."/>
        </authorList>
    </citation>
    <scope>NUCLEOTIDE SEQUENCE [LARGE SCALE GENOMIC DNA]</scope>
    <source>
        <strain evidence="4 5">NCAIM B.02301</strain>
    </source>
</reference>
<proteinExistence type="predicted"/>
<evidence type="ECO:0000256" key="2">
    <source>
        <dbReference type="SAM" id="Phobius"/>
    </source>
</evidence>
<comment type="caution">
    <text evidence="4">The sequence shown here is derived from an EMBL/GenBank/DDBJ whole genome shotgun (WGS) entry which is preliminary data.</text>
</comment>
<evidence type="ECO:0000313" key="4">
    <source>
        <dbReference type="EMBL" id="MFC0560924.1"/>
    </source>
</evidence>
<feature type="compositionally biased region" description="Low complexity" evidence="1">
    <location>
        <begin position="57"/>
        <end position="68"/>
    </location>
</feature>
<keyword evidence="5" id="KW-1185">Reference proteome</keyword>
<evidence type="ECO:0000256" key="3">
    <source>
        <dbReference type="SAM" id="SignalP"/>
    </source>
</evidence>
<keyword evidence="3" id="KW-0732">Signal</keyword>
<evidence type="ECO:0000256" key="1">
    <source>
        <dbReference type="SAM" id="MobiDB-lite"/>
    </source>
</evidence>
<feature type="chain" id="PRO_5047263195" evidence="3">
    <location>
        <begin position="25"/>
        <end position="399"/>
    </location>
</feature>
<dbReference type="Proteomes" id="UP001589833">
    <property type="component" value="Unassembled WGS sequence"/>
</dbReference>
<feature type="transmembrane region" description="Helical" evidence="2">
    <location>
        <begin position="371"/>
        <end position="390"/>
    </location>
</feature>
<keyword evidence="2" id="KW-1133">Transmembrane helix</keyword>
<name>A0ABV6NJH1_9BACI</name>